<protein>
    <submittedName>
        <fullName evidence="1">DNA-3-methyladenine glycosylase I</fullName>
    </submittedName>
</protein>
<evidence type="ECO:0000313" key="2">
    <source>
        <dbReference type="Proteomes" id="UP000185639"/>
    </source>
</evidence>
<sequence length="225" mass="26071">MLSFSHYVEQASAQHPDFESKLHHAMKPLAEKELASIPDDRWLSCLSQCVFQSGFNWKVVANKWPRFEEVFCNFRTDVLVMWPQEQYEQFMQDDTIIRHMAKINSVYENALFFTDLQREHGSAAAWFASWKPEDYAANLKVFRKRGNRVGGRTGQIFLRRMGVDSPIFSDDMILALTSKGVIDGVPTSKASWKAFMDAMLRWRDETGYSLTELSQILSWSVGPRR</sequence>
<dbReference type="OrthoDB" id="9795156at2"/>
<reference evidence="2" key="1">
    <citation type="submission" date="2017-01" db="EMBL/GenBank/DDBJ databases">
        <authorList>
            <person name="Varghese N."/>
            <person name="Submissions S."/>
        </authorList>
    </citation>
    <scope>NUCLEOTIDE SEQUENCE [LARGE SCALE GENOMIC DNA]</scope>
    <source>
        <strain evidence="2">DSM 24913</strain>
    </source>
</reference>
<dbReference type="Pfam" id="PF03352">
    <property type="entry name" value="Adenine_glyco"/>
    <property type="match status" value="1"/>
</dbReference>
<proteinExistence type="predicted"/>
<dbReference type="PANTHER" id="PTHR30037:SF3">
    <property type="entry name" value="BLR0857 PROTEIN"/>
    <property type="match status" value="1"/>
</dbReference>
<dbReference type="InterPro" id="IPR005019">
    <property type="entry name" value="Adenine_glyco"/>
</dbReference>
<dbReference type="GO" id="GO:0008725">
    <property type="term" value="F:DNA-3-methyladenine glycosylase activity"/>
    <property type="evidence" value="ECO:0007669"/>
    <property type="project" value="InterPro"/>
</dbReference>
<evidence type="ECO:0000313" key="1">
    <source>
        <dbReference type="EMBL" id="SIT20143.1"/>
    </source>
</evidence>
<dbReference type="Gene3D" id="1.10.340.30">
    <property type="entry name" value="Hypothetical protein, domain 2"/>
    <property type="match status" value="1"/>
</dbReference>
<dbReference type="EMBL" id="FTOH01000018">
    <property type="protein sequence ID" value="SIT20143.1"/>
    <property type="molecule type" value="Genomic_DNA"/>
</dbReference>
<dbReference type="STRING" id="484498.SAMN05421686_1187"/>
<accession>A0A1N7QB67</accession>
<gene>
    <name evidence="1" type="ORF">SAMN05421686_1187</name>
</gene>
<dbReference type="GO" id="GO:0006284">
    <property type="term" value="P:base-excision repair"/>
    <property type="evidence" value="ECO:0007669"/>
    <property type="project" value="InterPro"/>
</dbReference>
<dbReference type="AlphaFoldDB" id="A0A1N7QB67"/>
<dbReference type="InterPro" id="IPR011257">
    <property type="entry name" value="DNA_glycosylase"/>
</dbReference>
<name>A0A1N7QB67_9GAMM</name>
<dbReference type="InterPro" id="IPR052891">
    <property type="entry name" value="DNA-3mA_glycosylase"/>
</dbReference>
<keyword evidence="2" id="KW-1185">Reference proteome</keyword>
<dbReference type="Proteomes" id="UP000185639">
    <property type="component" value="Unassembled WGS sequence"/>
</dbReference>
<dbReference type="SUPFAM" id="SSF48150">
    <property type="entry name" value="DNA-glycosylase"/>
    <property type="match status" value="1"/>
</dbReference>
<dbReference type="PANTHER" id="PTHR30037">
    <property type="entry name" value="DNA-3-METHYLADENINE GLYCOSYLASE 1"/>
    <property type="match status" value="1"/>
</dbReference>
<dbReference type="RefSeq" id="WP_076518192.1">
    <property type="nucleotide sequence ID" value="NZ_FTOH01000018.1"/>
</dbReference>
<organism evidence="1 2">
    <name type="scientific">Thalassolituus maritimus</name>
    <dbReference type="NCBI Taxonomy" id="484498"/>
    <lineage>
        <taxon>Bacteria</taxon>
        <taxon>Pseudomonadati</taxon>
        <taxon>Pseudomonadota</taxon>
        <taxon>Gammaproteobacteria</taxon>
        <taxon>Oceanospirillales</taxon>
        <taxon>Oceanospirillaceae</taxon>
        <taxon>Thalassolituus</taxon>
    </lineage>
</organism>